<dbReference type="SUPFAM" id="SSF144091">
    <property type="entry name" value="Rhomboid-like"/>
    <property type="match status" value="1"/>
</dbReference>
<keyword evidence="6 7" id="KW-0472">Membrane</keyword>
<accession>A0ABS3FQQ2</accession>
<feature type="transmembrane region" description="Helical" evidence="7">
    <location>
        <begin position="172"/>
        <end position="192"/>
    </location>
</feature>
<keyword evidence="5 7" id="KW-1133">Transmembrane helix</keyword>
<keyword evidence="9" id="KW-0645">Protease</keyword>
<evidence type="ECO:0000256" key="3">
    <source>
        <dbReference type="ARBA" id="ARBA00022692"/>
    </source>
</evidence>
<dbReference type="PANTHER" id="PTHR43731">
    <property type="entry name" value="RHOMBOID PROTEASE"/>
    <property type="match status" value="1"/>
</dbReference>
<evidence type="ECO:0000256" key="5">
    <source>
        <dbReference type="ARBA" id="ARBA00022989"/>
    </source>
</evidence>
<dbReference type="Pfam" id="PF01694">
    <property type="entry name" value="Rhomboid"/>
    <property type="match status" value="1"/>
</dbReference>
<feature type="transmembrane region" description="Helical" evidence="7">
    <location>
        <begin position="12"/>
        <end position="30"/>
    </location>
</feature>
<keyword evidence="4" id="KW-0378">Hydrolase</keyword>
<keyword evidence="3 7" id="KW-0812">Transmembrane</keyword>
<dbReference type="GO" id="GO:0008233">
    <property type="term" value="F:peptidase activity"/>
    <property type="evidence" value="ECO:0007669"/>
    <property type="project" value="UniProtKB-KW"/>
</dbReference>
<dbReference type="PANTHER" id="PTHR43731:SF14">
    <property type="entry name" value="PRESENILIN-ASSOCIATED RHOMBOID-LIKE PROTEIN, MITOCHONDRIAL"/>
    <property type="match status" value="1"/>
</dbReference>
<feature type="domain" description="Peptidase S54 rhomboid" evidence="8">
    <location>
        <begin position="81"/>
        <end position="233"/>
    </location>
</feature>
<evidence type="ECO:0000259" key="8">
    <source>
        <dbReference type="Pfam" id="PF01694"/>
    </source>
</evidence>
<proteinExistence type="inferred from homology"/>
<gene>
    <name evidence="9" type="ORF">J0895_09645</name>
</gene>
<dbReference type="GO" id="GO:0006508">
    <property type="term" value="P:proteolysis"/>
    <property type="evidence" value="ECO:0007669"/>
    <property type="project" value="UniProtKB-KW"/>
</dbReference>
<feature type="transmembrane region" description="Helical" evidence="7">
    <location>
        <begin position="141"/>
        <end position="160"/>
    </location>
</feature>
<keyword evidence="10" id="KW-1185">Reference proteome</keyword>
<evidence type="ECO:0000256" key="1">
    <source>
        <dbReference type="ARBA" id="ARBA00004141"/>
    </source>
</evidence>
<organism evidence="9 10">
    <name type="scientific">Phormidium pseudopriestleyi FRX01</name>
    <dbReference type="NCBI Taxonomy" id="1759528"/>
    <lineage>
        <taxon>Bacteria</taxon>
        <taxon>Bacillati</taxon>
        <taxon>Cyanobacteriota</taxon>
        <taxon>Cyanophyceae</taxon>
        <taxon>Oscillatoriophycideae</taxon>
        <taxon>Oscillatoriales</taxon>
        <taxon>Oscillatoriaceae</taxon>
        <taxon>Phormidium</taxon>
    </lineage>
</organism>
<feature type="transmembrane region" description="Helical" evidence="7">
    <location>
        <begin position="117"/>
        <end position="135"/>
    </location>
</feature>
<sequence length="242" mass="26462">MIPIDDNLPNRYPPLVTYGLIGLNVALFVMELKLEATGQLGAFLQSWGVVSDRMTSVVTDAIRNPSPAAWVALIVMSAGPLLFSMFLHSSFSQILGNMLFLWVFGKRIEEILGHGRFLLFYIVCGILTAIAQVAIAPNLAVPIIGANGAVSAILGAYLLNFPKAKIESLLPLLILFIPIEVPALFYLMWWFIQQAFYGIGQLTVLRMVNPTSLGYWANGVGLFIGAGLVSLLVKYKPKTAIY</sequence>
<evidence type="ECO:0000313" key="10">
    <source>
        <dbReference type="Proteomes" id="UP000664844"/>
    </source>
</evidence>
<protein>
    <submittedName>
        <fullName evidence="9">Rhomboid family intramembrane serine protease</fullName>
    </submittedName>
</protein>
<dbReference type="RefSeq" id="WP_207087889.1">
    <property type="nucleotide sequence ID" value="NZ_JAFLQW010000264.1"/>
</dbReference>
<dbReference type="InterPro" id="IPR050925">
    <property type="entry name" value="Rhomboid_protease_S54"/>
</dbReference>
<evidence type="ECO:0000256" key="7">
    <source>
        <dbReference type="SAM" id="Phobius"/>
    </source>
</evidence>
<feature type="transmembrane region" description="Helical" evidence="7">
    <location>
        <begin position="212"/>
        <end position="233"/>
    </location>
</feature>
<dbReference type="Proteomes" id="UP000664844">
    <property type="component" value="Unassembled WGS sequence"/>
</dbReference>
<comment type="subcellular location">
    <subcellularLocation>
        <location evidence="1">Membrane</location>
        <topology evidence="1">Multi-pass membrane protein</topology>
    </subcellularLocation>
</comment>
<dbReference type="EMBL" id="JAFLQW010000264">
    <property type="protein sequence ID" value="MBO0349363.1"/>
    <property type="molecule type" value="Genomic_DNA"/>
</dbReference>
<dbReference type="Gene3D" id="1.20.1540.10">
    <property type="entry name" value="Rhomboid-like"/>
    <property type="match status" value="1"/>
</dbReference>
<dbReference type="InterPro" id="IPR035952">
    <property type="entry name" value="Rhomboid-like_sf"/>
</dbReference>
<dbReference type="InterPro" id="IPR022764">
    <property type="entry name" value="Peptidase_S54_rhomboid_dom"/>
</dbReference>
<name>A0ABS3FQQ2_9CYAN</name>
<evidence type="ECO:0000313" key="9">
    <source>
        <dbReference type="EMBL" id="MBO0349363.1"/>
    </source>
</evidence>
<evidence type="ECO:0000256" key="2">
    <source>
        <dbReference type="ARBA" id="ARBA00009045"/>
    </source>
</evidence>
<feature type="transmembrane region" description="Helical" evidence="7">
    <location>
        <begin position="81"/>
        <end position="105"/>
    </location>
</feature>
<comment type="similarity">
    <text evidence="2">Belongs to the peptidase S54 family.</text>
</comment>
<reference evidence="9 10" key="1">
    <citation type="submission" date="2021-03" db="EMBL/GenBank/DDBJ databases">
        <title>Metabolic Capacity of the Antarctic Cyanobacterium Phormidium pseudopriestleyi that Sustains Oxygenic Photosynthesis in the Presence of Hydrogen Sulfide.</title>
        <authorList>
            <person name="Lumian J.E."/>
            <person name="Jungblut A.D."/>
            <person name="Dillon M.L."/>
            <person name="Hawes I."/>
            <person name="Doran P.T."/>
            <person name="Mackey T.J."/>
            <person name="Dick G.J."/>
            <person name="Grettenberger C.L."/>
            <person name="Sumner D.Y."/>
        </authorList>
    </citation>
    <scope>NUCLEOTIDE SEQUENCE [LARGE SCALE GENOMIC DNA]</scope>
    <source>
        <strain evidence="9 10">FRX01</strain>
    </source>
</reference>
<comment type="caution">
    <text evidence="9">The sequence shown here is derived from an EMBL/GenBank/DDBJ whole genome shotgun (WGS) entry which is preliminary data.</text>
</comment>
<evidence type="ECO:0000256" key="4">
    <source>
        <dbReference type="ARBA" id="ARBA00022801"/>
    </source>
</evidence>
<evidence type="ECO:0000256" key="6">
    <source>
        <dbReference type="ARBA" id="ARBA00023136"/>
    </source>
</evidence>